<reference evidence="3 4" key="1">
    <citation type="submission" date="2019-07" db="EMBL/GenBank/DDBJ databases">
        <title>Diversity of Bacteria from Kongsfjorden, Arctic.</title>
        <authorList>
            <person name="Yu Y."/>
        </authorList>
    </citation>
    <scope>NUCLEOTIDE SEQUENCE [LARGE SCALE GENOMIC DNA]</scope>
    <source>
        <strain evidence="3 4">SM1923</strain>
    </source>
</reference>
<dbReference type="EMBL" id="VNFH01000004">
    <property type="protein sequence ID" value="TVU71321.1"/>
    <property type="molecule type" value="Genomic_DNA"/>
</dbReference>
<dbReference type="PANTHER" id="PTHR33376">
    <property type="match status" value="1"/>
</dbReference>
<dbReference type="Proteomes" id="UP000319941">
    <property type="component" value="Unassembled WGS sequence"/>
</dbReference>
<feature type="chain" id="PRO_5021836721" evidence="2">
    <location>
        <begin position="24"/>
        <end position="348"/>
    </location>
</feature>
<dbReference type="RefSeq" id="WP_144727201.1">
    <property type="nucleotide sequence ID" value="NZ_CAWOWR010000097.1"/>
</dbReference>
<dbReference type="Pfam" id="PF03480">
    <property type="entry name" value="DctP"/>
    <property type="match status" value="1"/>
</dbReference>
<dbReference type="GO" id="GO:0030288">
    <property type="term" value="C:outer membrane-bounded periplasmic space"/>
    <property type="evidence" value="ECO:0007669"/>
    <property type="project" value="InterPro"/>
</dbReference>
<evidence type="ECO:0000256" key="2">
    <source>
        <dbReference type="SAM" id="SignalP"/>
    </source>
</evidence>
<keyword evidence="1 2" id="KW-0732">Signal</keyword>
<dbReference type="GO" id="GO:0030246">
    <property type="term" value="F:carbohydrate binding"/>
    <property type="evidence" value="ECO:0007669"/>
    <property type="project" value="TreeGrafter"/>
</dbReference>
<dbReference type="AlphaFoldDB" id="A0A558HQH8"/>
<gene>
    <name evidence="3" type="ORF">FQP86_07325</name>
</gene>
<dbReference type="PIRSF" id="PIRSF006470">
    <property type="entry name" value="DctB"/>
    <property type="match status" value="1"/>
</dbReference>
<dbReference type="Gene3D" id="3.40.190.170">
    <property type="entry name" value="Bacterial extracellular solute-binding protein, family 7"/>
    <property type="match status" value="1"/>
</dbReference>
<dbReference type="InterPro" id="IPR038404">
    <property type="entry name" value="TRAP_DctP_sf"/>
</dbReference>
<dbReference type="OrthoDB" id="9771186at2"/>
<proteinExistence type="predicted"/>
<feature type="signal peptide" evidence="2">
    <location>
        <begin position="1"/>
        <end position="23"/>
    </location>
</feature>
<name>A0A558HQH8_9GAMM</name>
<evidence type="ECO:0000313" key="3">
    <source>
        <dbReference type="EMBL" id="TVU71321.1"/>
    </source>
</evidence>
<dbReference type="GO" id="GO:0055085">
    <property type="term" value="P:transmembrane transport"/>
    <property type="evidence" value="ECO:0007669"/>
    <property type="project" value="InterPro"/>
</dbReference>
<protein>
    <submittedName>
        <fullName evidence="3">DctP family TRAP transporter solute-binding subunit</fullName>
    </submittedName>
</protein>
<dbReference type="PANTHER" id="PTHR33376:SF18">
    <property type="entry name" value="2,3-DIKETO-L-GULONATE-BINDING PERIPLASMIC PROTEIN YIAO"/>
    <property type="match status" value="1"/>
</dbReference>
<evidence type="ECO:0000256" key="1">
    <source>
        <dbReference type="ARBA" id="ARBA00022729"/>
    </source>
</evidence>
<comment type="caution">
    <text evidence="3">The sequence shown here is derived from an EMBL/GenBank/DDBJ whole genome shotgun (WGS) entry which is preliminary data.</text>
</comment>
<dbReference type="SUPFAM" id="SSF53850">
    <property type="entry name" value="Periplasmic binding protein-like II"/>
    <property type="match status" value="1"/>
</dbReference>
<dbReference type="InterPro" id="IPR018389">
    <property type="entry name" value="DctP_fam"/>
</dbReference>
<accession>A0A558HQH8</accession>
<keyword evidence="4" id="KW-1185">Reference proteome</keyword>
<organism evidence="3 4">
    <name type="scientific">Cobetia crustatorum</name>
    <dbReference type="NCBI Taxonomy" id="553385"/>
    <lineage>
        <taxon>Bacteria</taxon>
        <taxon>Pseudomonadati</taxon>
        <taxon>Pseudomonadota</taxon>
        <taxon>Gammaproteobacteria</taxon>
        <taxon>Oceanospirillales</taxon>
        <taxon>Halomonadaceae</taxon>
        <taxon>Cobetia</taxon>
    </lineage>
</organism>
<sequence length="348" mass="37304">MTTMLKTSLASLLLLAPMSAAHAATVLKLAHAAPTTDTQQQAAERFAELVKEGTDGEITINIFGNGVLGGDQQMIAGVRSGTIDIELSGNPNFAGLQPALGAFDLPYIFPDRKTAYQVLDGKVGDDALALLKQDNLKGLAFWEVGFRAMTNSKHPIKTPADVDGLVMRTNSNKSLIEAFSLLGANPVPMPLGELYTAMETGTVDAQDHPISIVWSAGFYEVQDYLSLTNQAYTSLLMVMNDDTFESLSPAYQQVLVSAARQAGDYQRELNAKNEQKILTELAAKGMKIETDVDTAAFQKVVLPTWDSYIAANGRDWIDAIQGASQASADVVTNAQPQGTQKTTAAVTQ</sequence>
<dbReference type="NCBIfam" id="TIGR00787">
    <property type="entry name" value="dctP"/>
    <property type="match status" value="1"/>
</dbReference>
<dbReference type="STRING" id="553385.GCA_000591415_02594"/>
<dbReference type="NCBIfam" id="NF037995">
    <property type="entry name" value="TRAP_S1"/>
    <property type="match status" value="1"/>
</dbReference>
<evidence type="ECO:0000313" key="4">
    <source>
        <dbReference type="Proteomes" id="UP000319941"/>
    </source>
</evidence>
<dbReference type="InterPro" id="IPR004682">
    <property type="entry name" value="TRAP_DctP"/>
</dbReference>